<sequence>MVASAAEADDRDVFHSRLGGTGAAACFESAEVQKHPKALPVDEQRKGYNIWLWRAGGNATTLTYSSEAGRHSRSCDISADGRAVAFHSDSSLVAGVETPRGVLRVFVTNDDGASFMQVSPSHTESANSYAPVLSSDGSFVAFLSNMEHQYQEPWLARLVPGESRHDVAKVADFSGKLCDKAAVFKELQRRHGAQNLTDNLIRETSISSPSCQLAASWDGLNTWGGAGVWGVLSGQLRLSDDGRFLVYISAISSADAFGTHEGRSPVLSYNAFLYDRILGMTWQVTKAGPAGSGLQTIEEACCPYAPSSRQRGTCSLRDEMLGNCCFQKPCRRPAYVLDISGDGKVVAFASDVNYLEPRGSVVDNDYEVWLYHVPTSALYRLTNTSDADLDDFNPALNAKGDRVVLIGC</sequence>
<dbReference type="InterPro" id="IPR011659">
    <property type="entry name" value="WD40"/>
</dbReference>
<protein>
    <recommendedName>
        <fullName evidence="2">Dipeptidylpeptidase IV N-terminal domain-containing protein</fullName>
    </recommendedName>
</protein>
<accession>A0A7S2K9M1</accession>
<dbReference type="Gene3D" id="2.120.10.30">
    <property type="entry name" value="TolB, C-terminal domain"/>
    <property type="match status" value="1"/>
</dbReference>
<name>A0A7S2K9M1_9DINO</name>
<dbReference type="AlphaFoldDB" id="A0A7S2K9M1"/>
<dbReference type="EMBL" id="HBGW01044335">
    <property type="protein sequence ID" value="CAD9570341.1"/>
    <property type="molecule type" value="Transcribed_RNA"/>
</dbReference>
<evidence type="ECO:0000313" key="1">
    <source>
        <dbReference type="EMBL" id="CAD9570341.1"/>
    </source>
</evidence>
<proteinExistence type="predicted"/>
<dbReference type="InterPro" id="IPR011042">
    <property type="entry name" value="6-blade_b-propeller_TolB-like"/>
</dbReference>
<evidence type="ECO:0008006" key="2">
    <source>
        <dbReference type="Google" id="ProtNLM"/>
    </source>
</evidence>
<dbReference type="SUPFAM" id="SSF82171">
    <property type="entry name" value="DPP6 N-terminal domain-like"/>
    <property type="match status" value="1"/>
</dbReference>
<organism evidence="1">
    <name type="scientific">Zooxanthella nutricula</name>
    <dbReference type="NCBI Taxonomy" id="1333877"/>
    <lineage>
        <taxon>Eukaryota</taxon>
        <taxon>Sar</taxon>
        <taxon>Alveolata</taxon>
        <taxon>Dinophyceae</taxon>
        <taxon>Peridiniales</taxon>
        <taxon>Peridiniales incertae sedis</taxon>
        <taxon>Zooxanthella</taxon>
    </lineage>
</organism>
<dbReference type="Pfam" id="PF07676">
    <property type="entry name" value="PD40"/>
    <property type="match status" value="1"/>
</dbReference>
<reference evidence="1" key="1">
    <citation type="submission" date="2021-01" db="EMBL/GenBank/DDBJ databases">
        <authorList>
            <person name="Corre E."/>
            <person name="Pelletier E."/>
            <person name="Niang G."/>
            <person name="Scheremetjew M."/>
            <person name="Finn R."/>
            <person name="Kale V."/>
            <person name="Holt S."/>
            <person name="Cochrane G."/>
            <person name="Meng A."/>
            <person name="Brown T."/>
            <person name="Cohen L."/>
        </authorList>
    </citation>
    <scope>NUCLEOTIDE SEQUENCE</scope>
    <source>
        <strain evidence="1">RCC3387</strain>
    </source>
</reference>
<gene>
    <name evidence="1" type="ORF">BRAN1462_LOCUS28104</name>
</gene>